<proteinExistence type="predicted"/>
<keyword evidence="2" id="KW-0472">Membrane</keyword>
<evidence type="ECO:0000256" key="2">
    <source>
        <dbReference type="SAM" id="Phobius"/>
    </source>
</evidence>
<keyword evidence="2" id="KW-0812">Transmembrane</keyword>
<gene>
    <name evidence="3" type="ORF">KIH74_35560</name>
</gene>
<feature type="region of interest" description="Disordered" evidence="1">
    <location>
        <begin position="142"/>
        <end position="194"/>
    </location>
</feature>
<feature type="transmembrane region" description="Helical" evidence="2">
    <location>
        <begin position="86"/>
        <end position="105"/>
    </location>
</feature>
<organism evidence="3 4">
    <name type="scientific">Kineosporia corallincola</name>
    <dbReference type="NCBI Taxonomy" id="2835133"/>
    <lineage>
        <taxon>Bacteria</taxon>
        <taxon>Bacillati</taxon>
        <taxon>Actinomycetota</taxon>
        <taxon>Actinomycetes</taxon>
        <taxon>Kineosporiales</taxon>
        <taxon>Kineosporiaceae</taxon>
        <taxon>Kineosporia</taxon>
    </lineage>
</organism>
<accession>A0ABS5TU31</accession>
<sequence length="251" mass="26818">MSMSTAATGLAGWVRADPDRACAALVLTGLGAISLVGSATHVLHVGARPEVNVTGWMVLTVAGSLEVLAAYAAWEVRRRNGFNRLVPALVLILTVVFIVLANLAAADPVSWAAHLPWAEAFAVAPPVSFLCVAGIAETRGWKRARRTRTPATSAARKAIKSNKNQKQEQARRQQQRTSRPSPPQDVPAGMTVRAGERRTQSILRWLEEGHTAETIRAHGPHVLGVSAVTVKRDMRGVGIAGRRRGEPVSAA</sequence>
<evidence type="ECO:0008006" key="5">
    <source>
        <dbReference type="Google" id="ProtNLM"/>
    </source>
</evidence>
<feature type="transmembrane region" description="Helical" evidence="2">
    <location>
        <begin position="55"/>
        <end position="74"/>
    </location>
</feature>
<name>A0ABS5TU31_9ACTN</name>
<dbReference type="Proteomes" id="UP001197247">
    <property type="component" value="Unassembled WGS sequence"/>
</dbReference>
<feature type="transmembrane region" description="Helical" evidence="2">
    <location>
        <begin position="21"/>
        <end position="43"/>
    </location>
</feature>
<evidence type="ECO:0000256" key="1">
    <source>
        <dbReference type="SAM" id="MobiDB-lite"/>
    </source>
</evidence>
<dbReference type="RefSeq" id="WP_214160856.1">
    <property type="nucleotide sequence ID" value="NZ_JAHBAY010000033.1"/>
</dbReference>
<evidence type="ECO:0000313" key="3">
    <source>
        <dbReference type="EMBL" id="MBT0774316.1"/>
    </source>
</evidence>
<reference evidence="3 4" key="1">
    <citation type="submission" date="2021-05" db="EMBL/GenBank/DDBJ databases">
        <title>Kineosporia and Streptomyces sp. nov. two new marine actinobacteria isolated from Coral.</title>
        <authorList>
            <person name="Buangrab K."/>
            <person name="Sutthacheep M."/>
            <person name="Yeemin T."/>
            <person name="Harunari E."/>
            <person name="Igarashi Y."/>
            <person name="Kanchanasin P."/>
            <person name="Tanasupawat S."/>
            <person name="Phongsopitanun W."/>
        </authorList>
    </citation>
    <scope>NUCLEOTIDE SEQUENCE [LARGE SCALE GENOMIC DNA]</scope>
    <source>
        <strain evidence="3 4">J2-2</strain>
    </source>
</reference>
<protein>
    <recommendedName>
        <fullName evidence="5">DUF2637 domain-containing protein</fullName>
    </recommendedName>
</protein>
<keyword evidence="4" id="KW-1185">Reference proteome</keyword>
<evidence type="ECO:0000313" key="4">
    <source>
        <dbReference type="Proteomes" id="UP001197247"/>
    </source>
</evidence>
<feature type="transmembrane region" description="Helical" evidence="2">
    <location>
        <begin position="117"/>
        <end position="136"/>
    </location>
</feature>
<keyword evidence="2" id="KW-1133">Transmembrane helix</keyword>
<comment type="caution">
    <text evidence="3">The sequence shown here is derived from an EMBL/GenBank/DDBJ whole genome shotgun (WGS) entry which is preliminary data.</text>
</comment>
<dbReference type="EMBL" id="JAHBAY010000033">
    <property type="protein sequence ID" value="MBT0774316.1"/>
    <property type="molecule type" value="Genomic_DNA"/>
</dbReference>